<protein>
    <submittedName>
        <fullName evidence="1">CopG family transcriptional regulator</fullName>
    </submittedName>
</protein>
<dbReference type="Proteomes" id="UP000078292">
    <property type="component" value="Unassembled WGS sequence"/>
</dbReference>
<dbReference type="STRING" id="1837282.A6F49_00770"/>
<reference evidence="1 2" key="1">
    <citation type="submission" date="2016-04" db="EMBL/GenBank/DDBJ databases">
        <title>First whole genome shotgun sequence of the bacterium Enteractinococcus sp. strain UASWS1574.</title>
        <authorList>
            <person name="Crovadore J."/>
            <person name="Chablais R."/>
            <person name="Lefort F."/>
        </authorList>
    </citation>
    <scope>NUCLEOTIDE SEQUENCE [LARGE SCALE GENOMIC DNA]</scope>
    <source>
        <strain evidence="1 2">UASWS1574</strain>
    </source>
</reference>
<keyword evidence="2" id="KW-1185">Reference proteome</keyword>
<dbReference type="InterPro" id="IPR022148">
    <property type="entry name" value="CopG_antitoxin"/>
</dbReference>
<dbReference type="EMBL" id="LXEY01000106">
    <property type="protein sequence ID" value="OAV53336.1"/>
    <property type="molecule type" value="Genomic_DNA"/>
</dbReference>
<evidence type="ECO:0000313" key="2">
    <source>
        <dbReference type="Proteomes" id="UP000078292"/>
    </source>
</evidence>
<dbReference type="AlphaFoldDB" id="A0A1B7LVL4"/>
<comment type="caution">
    <text evidence="1">The sequence shown here is derived from an EMBL/GenBank/DDBJ whole genome shotgun (WGS) entry which is preliminary data.</text>
</comment>
<dbReference type="OrthoDB" id="9798485at2"/>
<gene>
    <name evidence="1" type="ORF">A6F49_00770</name>
</gene>
<dbReference type="NCBIfam" id="NF047399">
    <property type="entry name" value="BrnA_antitoxin_add"/>
    <property type="match status" value="1"/>
</dbReference>
<evidence type="ECO:0000313" key="1">
    <source>
        <dbReference type="EMBL" id="OAV53336.1"/>
    </source>
</evidence>
<sequence>MKNQDFDEAFDDGQDVSEYLDLESARRPARETRRVNVDFPGWMVEALDDEAQRLGITRQSLIKVWIADRLEQRKGSAA</sequence>
<proteinExistence type="predicted"/>
<accession>A0A1B7LVL4</accession>
<dbReference type="Pfam" id="PF12441">
    <property type="entry name" value="CopG_antitoxin"/>
    <property type="match status" value="1"/>
</dbReference>
<dbReference type="RefSeq" id="WP_043055393.1">
    <property type="nucleotide sequence ID" value="NZ_LXEY01000106.1"/>
</dbReference>
<name>A0A1B7LVL4_9MICC</name>
<organism evidence="1 2">
    <name type="scientific">Enteractinococcus helveticum</name>
    <dbReference type="NCBI Taxonomy" id="1837282"/>
    <lineage>
        <taxon>Bacteria</taxon>
        <taxon>Bacillati</taxon>
        <taxon>Actinomycetota</taxon>
        <taxon>Actinomycetes</taxon>
        <taxon>Micrococcales</taxon>
        <taxon>Micrococcaceae</taxon>
    </lineage>
</organism>